<evidence type="ECO:0000259" key="4">
    <source>
        <dbReference type="Pfam" id="PF01648"/>
    </source>
</evidence>
<dbReference type="InterPro" id="IPR008278">
    <property type="entry name" value="4-PPantetheinyl_Trfase_dom"/>
</dbReference>
<dbReference type="InterPro" id="IPR041354">
    <property type="entry name" value="4PPT_N"/>
</dbReference>
<keyword evidence="1" id="KW-0808">Transferase</keyword>
<dbReference type="SUPFAM" id="SSF56300">
    <property type="entry name" value="Metallo-dependent phosphatases"/>
    <property type="match status" value="1"/>
</dbReference>
<feature type="domain" description="Calcineurin-like phosphoesterase" evidence="3">
    <location>
        <begin position="8"/>
        <end position="242"/>
    </location>
</feature>
<evidence type="ECO:0008006" key="8">
    <source>
        <dbReference type="Google" id="ProtNLM"/>
    </source>
</evidence>
<dbReference type="InterPro" id="IPR029052">
    <property type="entry name" value="Metallo-depent_PP-like"/>
</dbReference>
<dbReference type="Pfam" id="PF17837">
    <property type="entry name" value="4PPT_N"/>
    <property type="match status" value="1"/>
</dbReference>
<sequence>MGVRMNGKLLAVSDLHVAFRENHTVLDSLHPTTDADWLIVAGDVAERFWDIERALGLLSDRFAKVVWAPGNHELWTHPSDPVTLRGDRRYRRLVKACRDMGVVTPEDPYPVWHDEEGPVTVAPLFVLYDYSFRAPGAATKDESLRLAHDAGVVCTDEYLLHPDPYPTRDAWCRARVEWTERRLEDIPASHRTVLVNHFPLVREPTRILRHPEFAQWCGTERTADWHRRFRATAVVYGHLHIPRVTWHDGVRFEEVSLGYPREWRPRPPREPLRTVPTTAAPGPTLVQELLPGAAATSEAFTDAEGPPEKHLYPEELEIVEDAVPSRRREFATGRVCARRALRGLGVPPAPLLRNRRGAPQWPEGVTGSMTHCAGYRAAAVARRGDVLGLGIDAEPNEALPEGVLEAIALPREQEWVAALSRKEPGVHWGRLLFSAKESVFKVWYPLTRRELGFEEALIEADPDKGTFTARVLVPAPTVGGRPLDHFSGRWLCREGLLLTAVTLLPAPVGESAPTPPSGPQNRRSSGPSEQSAQMTS</sequence>
<proteinExistence type="predicted"/>
<evidence type="ECO:0000259" key="5">
    <source>
        <dbReference type="Pfam" id="PF17837"/>
    </source>
</evidence>
<dbReference type="Gene3D" id="3.60.21.10">
    <property type="match status" value="1"/>
</dbReference>
<feature type="domain" description="4'-phosphopantetheinyl transferase N-terminal" evidence="5">
    <location>
        <begin position="315"/>
        <end position="381"/>
    </location>
</feature>
<feature type="domain" description="4'-phosphopantetheinyl transferase" evidence="4">
    <location>
        <begin position="388"/>
        <end position="465"/>
    </location>
</feature>
<dbReference type="SUPFAM" id="SSF56214">
    <property type="entry name" value="4'-phosphopantetheinyl transferase"/>
    <property type="match status" value="1"/>
</dbReference>
<keyword evidence="7" id="KW-1185">Reference proteome</keyword>
<evidence type="ECO:0000259" key="3">
    <source>
        <dbReference type="Pfam" id="PF00149"/>
    </source>
</evidence>
<dbReference type="Proteomes" id="UP001500016">
    <property type="component" value="Unassembled WGS sequence"/>
</dbReference>
<dbReference type="InterPro" id="IPR003542">
    <property type="entry name" value="Enbac_synth_compD-like"/>
</dbReference>
<dbReference type="PANTHER" id="PTHR36492">
    <property type="match status" value="1"/>
</dbReference>
<dbReference type="Pfam" id="PF00149">
    <property type="entry name" value="Metallophos"/>
    <property type="match status" value="1"/>
</dbReference>
<comment type="caution">
    <text evidence="6">The sequence shown here is derived from an EMBL/GenBank/DDBJ whole genome shotgun (WGS) entry which is preliminary data.</text>
</comment>
<dbReference type="EMBL" id="BAAAPE010000001">
    <property type="protein sequence ID" value="GAA2063105.1"/>
    <property type="molecule type" value="Genomic_DNA"/>
</dbReference>
<dbReference type="InterPro" id="IPR037143">
    <property type="entry name" value="4-PPantetheinyl_Trfase_dom_sf"/>
</dbReference>
<accession>A0ABN2VIM3</accession>
<feature type="region of interest" description="Disordered" evidence="2">
    <location>
        <begin position="507"/>
        <end position="536"/>
    </location>
</feature>
<feature type="compositionally biased region" description="Polar residues" evidence="2">
    <location>
        <begin position="519"/>
        <end position="536"/>
    </location>
</feature>
<evidence type="ECO:0000313" key="6">
    <source>
        <dbReference type="EMBL" id="GAA2063105.1"/>
    </source>
</evidence>
<evidence type="ECO:0000256" key="1">
    <source>
        <dbReference type="ARBA" id="ARBA00022679"/>
    </source>
</evidence>
<dbReference type="Gene3D" id="3.90.470.20">
    <property type="entry name" value="4'-phosphopantetheinyl transferase domain"/>
    <property type="match status" value="1"/>
</dbReference>
<dbReference type="InterPro" id="IPR004843">
    <property type="entry name" value="Calcineurin-like_PHP"/>
</dbReference>
<reference evidence="6 7" key="1">
    <citation type="journal article" date="2019" name="Int. J. Syst. Evol. Microbiol.">
        <title>The Global Catalogue of Microorganisms (GCM) 10K type strain sequencing project: providing services to taxonomists for standard genome sequencing and annotation.</title>
        <authorList>
            <consortium name="The Broad Institute Genomics Platform"/>
            <consortium name="The Broad Institute Genome Sequencing Center for Infectious Disease"/>
            <person name="Wu L."/>
            <person name="Ma J."/>
        </authorList>
    </citation>
    <scope>NUCLEOTIDE SEQUENCE [LARGE SCALE GENOMIC DNA]</scope>
    <source>
        <strain evidence="6 7">JCM 15478</strain>
    </source>
</reference>
<dbReference type="PRINTS" id="PR01399">
    <property type="entry name" value="ENTSNTHTASED"/>
</dbReference>
<organism evidence="6 7">
    <name type="scientific">Streptomyces albiaxialis</name>
    <dbReference type="NCBI Taxonomy" id="329523"/>
    <lineage>
        <taxon>Bacteria</taxon>
        <taxon>Bacillati</taxon>
        <taxon>Actinomycetota</taxon>
        <taxon>Actinomycetes</taxon>
        <taxon>Kitasatosporales</taxon>
        <taxon>Streptomycetaceae</taxon>
        <taxon>Streptomyces</taxon>
    </lineage>
</organism>
<dbReference type="Pfam" id="PF01648">
    <property type="entry name" value="ACPS"/>
    <property type="match status" value="1"/>
</dbReference>
<name>A0ABN2VIM3_9ACTN</name>
<evidence type="ECO:0000256" key="2">
    <source>
        <dbReference type="SAM" id="MobiDB-lite"/>
    </source>
</evidence>
<dbReference type="InterPro" id="IPR052963">
    <property type="entry name" value="Pantetheine_PDE"/>
</dbReference>
<gene>
    <name evidence="6" type="ORF">GCM10009801_06730</name>
</gene>
<dbReference type="PANTHER" id="PTHR36492:SF2">
    <property type="entry name" value="[ACYL-CARRIER-PROTEIN] PHOSPHODIESTERASE PPTH"/>
    <property type="match status" value="1"/>
</dbReference>
<protein>
    <recommendedName>
        <fullName evidence="8">4'-phosphopantetheinyl transferase</fullName>
    </recommendedName>
</protein>
<evidence type="ECO:0000313" key="7">
    <source>
        <dbReference type="Proteomes" id="UP001500016"/>
    </source>
</evidence>